<gene>
    <name evidence="1" type="ORF">CLOSYM_02762</name>
</gene>
<organism evidence="1 2">
    <name type="scientific">[Clostridium] symbiosum ATCC 14940</name>
    <dbReference type="NCBI Taxonomy" id="411472"/>
    <lineage>
        <taxon>Bacteria</taxon>
        <taxon>Bacillati</taxon>
        <taxon>Bacillota</taxon>
        <taxon>Clostridia</taxon>
        <taxon>Lachnospirales</taxon>
        <taxon>Lachnospiraceae</taxon>
        <taxon>Otoolea</taxon>
    </lineage>
</organism>
<proteinExistence type="predicted"/>
<dbReference type="Proteomes" id="UP000016491">
    <property type="component" value="Unassembled WGS sequence"/>
</dbReference>
<sequence>MVTASLKIHTLTVNYQNITKYSQKQVFINWYWQNLQTANRLT</sequence>
<comment type="caution">
    <text evidence="1">The sequence shown here is derived from an EMBL/GenBank/DDBJ whole genome shotgun (WGS) entry which is preliminary data.</text>
</comment>
<dbReference type="AlphaFoldDB" id="A0ABC9TWK7"/>
<evidence type="ECO:0000313" key="2">
    <source>
        <dbReference type="Proteomes" id="UP000016491"/>
    </source>
</evidence>
<reference evidence="1 2" key="1">
    <citation type="submission" date="2013-07" db="EMBL/GenBank/DDBJ databases">
        <authorList>
            <person name="Weinstock G."/>
            <person name="Sodergren E."/>
            <person name="Wylie T."/>
            <person name="Fulton L."/>
            <person name="Fulton R."/>
            <person name="Fronick C."/>
            <person name="O'Laughlin M."/>
            <person name="Godfrey J."/>
            <person name="Miner T."/>
            <person name="Herter B."/>
            <person name="Appelbaum E."/>
            <person name="Cordes M."/>
            <person name="Lek S."/>
            <person name="Wollam A."/>
            <person name="Pepin K.H."/>
            <person name="Palsikar V.B."/>
            <person name="Mitreva M."/>
            <person name="Wilson R.K."/>
        </authorList>
    </citation>
    <scope>NUCLEOTIDE SEQUENCE [LARGE SCALE GENOMIC DNA]</scope>
    <source>
        <strain evidence="1 2">ATCC 14940</strain>
    </source>
</reference>
<evidence type="ECO:0000313" key="1">
    <source>
        <dbReference type="EMBL" id="ERI76156.1"/>
    </source>
</evidence>
<name>A0ABC9TWK7_CLOSY</name>
<dbReference type="EMBL" id="AWSU01000216">
    <property type="protein sequence ID" value="ERI76156.1"/>
    <property type="molecule type" value="Genomic_DNA"/>
</dbReference>
<accession>A0ABC9TWK7</accession>
<protein>
    <submittedName>
        <fullName evidence="1">Uncharacterized protein</fullName>
    </submittedName>
</protein>